<feature type="region of interest" description="Disordered" evidence="7">
    <location>
        <begin position="100"/>
        <end position="130"/>
    </location>
</feature>
<dbReference type="GO" id="GO:0003677">
    <property type="term" value="F:DNA binding"/>
    <property type="evidence" value="ECO:0007669"/>
    <property type="project" value="UniProtKB-KW"/>
</dbReference>
<keyword evidence="3 6" id="KW-0863">Zinc-finger</keyword>
<dbReference type="PANTHER" id="PTHR12547">
    <property type="entry name" value="CCCH ZINC FINGER/TIS11-RELATED"/>
    <property type="match status" value="1"/>
</dbReference>
<evidence type="ECO:0000313" key="9">
    <source>
        <dbReference type="EMBL" id="KAL2469052.1"/>
    </source>
</evidence>
<dbReference type="FunFam" id="4.10.1000.10:FF:000045">
    <property type="entry name" value="Zinc finger, CCCH-type"/>
    <property type="match status" value="1"/>
</dbReference>
<feature type="compositionally biased region" description="Polar residues" evidence="7">
    <location>
        <begin position="100"/>
        <end position="118"/>
    </location>
</feature>
<dbReference type="PROSITE" id="PS50103">
    <property type="entry name" value="ZF_C3H1"/>
    <property type="match status" value="3"/>
</dbReference>
<protein>
    <submittedName>
        <fullName evidence="9">Zinc finger CCCH domain-containing protein 12</fullName>
    </submittedName>
</protein>
<feature type="zinc finger region" description="C3H1-type" evidence="6">
    <location>
        <begin position="138"/>
        <end position="165"/>
    </location>
</feature>
<dbReference type="InterPro" id="IPR036855">
    <property type="entry name" value="Znf_CCCH_sf"/>
</dbReference>
<keyword evidence="1 6" id="KW-0479">Metal-binding</keyword>
<keyword evidence="5" id="KW-0238">DNA-binding</keyword>
<proteinExistence type="predicted"/>
<keyword evidence="10" id="KW-1185">Reference proteome</keyword>
<dbReference type="EMBL" id="JBFOLJ010000016">
    <property type="protein sequence ID" value="KAL2469052.1"/>
    <property type="molecule type" value="Genomic_DNA"/>
</dbReference>
<dbReference type="GO" id="GO:0006355">
    <property type="term" value="P:regulation of DNA-templated transcription"/>
    <property type="evidence" value="ECO:0007669"/>
    <property type="project" value="UniProtKB-ARBA"/>
</dbReference>
<evidence type="ECO:0000313" key="10">
    <source>
        <dbReference type="Proteomes" id="UP001604277"/>
    </source>
</evidence>
<gene>
    <name evidence="9" type="ORF">Fot_50628</name>
</gene>
<evidence type="ECO:0000256" key="5">
    <source>
        <dbReference type="ARBA" id="ARBA00023125"/>
    </source>
</evidence>
<dbReference type="InterPro" id="IPR045877">
    <property type="entry name" value="ZFP36-like"/>
</dbReference>
<sequence>MEEEVRKRKIIIFLGQISENFGQCNESPAASPRLQLSACIILVMDFGQENIFSGGNVVQVLSGNSGNGVNEDWGPGPVDQAVWATEDDYGMWNRESSVDTSFNSSYDGRQSQLQSGNEPLNKRSRNGQSGSKAIGKMFYKTKLCCKFRMGTCPYVTNCNFAHSNEELRKPPPNWQEIVAAHEDDQAALAEPREEFQIPILGVTEDTQRSYKGRHCKKFYTEEGCPYGENCTFLHDEQSKARESVAISLGPGSGGGYGNNGTASHLKPSNWKTRICNKWELTGYCPFGNKCHFAHGAEELHSYGGGPMETEARDSSAPDPKQGILPSKTSADTVVPSVTSVPHPDGYHIGVPSQRLSNVIQKSGPRPHQKWKGPDKISKIYGDWIDDFE</sequence>
<organism evidence="9 10">
    <name type="scientific">Forsythia ovata</name>
    <dbReference type="NCBI Taxonomy" id="205694"/>
    <lineage>
        <taxon>Eukaryota</taxon>
        <taxon>Viridiplantae</taxon>
        <taxon>Streptophyta</taxon>
        <taxon>Embryophyta</taxon>
        <taxon>Tracheophyta</taxon>
        <taxon>Spermatophyta</taxon>
        <taxon>Magnoliopsida</taxon>
        <taxon>eudicotyledons</taxon>
        <taxon>Gunneridae</taxon>
        <taxon>Pentapetalae</taxon>
        <taxon>asterids</taxon>
        <taxon>lamiids</taxon>
        <taxon>Lamiales</taxon>
        <taxon>Oleaceae</taxon>
        <taxon>Forsythieae</taxon>
        <taxon>Forsythia</taxon>
    </lineage>
</organism>
<dbReference type="Gene3D" id="4.10.1000.10">
    <property type="entry name" value="Zinc finger, CCCH-type"/>
    <property type="match status" value="3"/>
</dbReference>
<dbReference type="GO" id="GO:0008270">
    <property type="term" value="F:zinc ion binding"/>
    <property type="evidence" value="ECO:0007669"/>
    <property type="project" value="UniProtKB-KW"/>
</dbReference>
<dbReference type="PANTHER" id="PTHR12547:SF156">
    <property type="entry name" value="ZINC FINGER CCCH DOMAIN-CONTAINING PROTEIN 12"/>
    <property type="match status" value="1"/>
</dbReference>
<dbReference type="Pfam" id="PF18044">
    <property type="entry name" value="zf-CCCH_4"/>
    <property type="match status" value="1"/>
</dbReference>
<evidence type="ECO:0000256" key="3">
    <source>
        <dbReference type="ARBA" id="ARBA00022771"/>
    </source>
</evidence>
<feature type="domain" description="C3H1-type" evidence="8">
    <location>
        <begin position="209"/>
        <end position="237"/>
    </location>
</feature>
<dbReference type="Pfam" id="PF00642">
    <property type="entry name" value="zf-CCCH"/>
    <property type="match status" value="2"/>
</dbReference>
<name>A0ABD1PYQ6_9LAMI</name>
<evidence type="ECO:0000259" key="8">
    <source>
        <dbReference type="PROSITE" id="PS50103"/>
    </source>
</evidence>
<feature type="domain" description="C3H1-type" evidence="8">
    <location>
        <begin position="269"/>
        <end position="297"/>
    </location>
</feature>
<dbReference type="FunFam" id="4.10.1000.10:FF:000003">
    <property type="entry name" value="Zinc finger CCCH domain-containing protein"/>
    <property type="match status" value="1"/>
</dbReference>
<reference evidence="10" key="1">
    <citation type="submission" date="2024-07" db="EMBL/GenBank/DDBJ databases">
        <title>Two chromosome-level genome assemblies of Korean endemic species Abeliophyllum distichum and Forsythia ovata (Oleaceae).</title>
        <authorList>
            <person name="Jang H."/>
        </authorList>
    </citation>
    <scope>NUCLEOTIDE SEQUENCE [LARGE SCALE GENOMIC DNA]</scope>
</reference>
<evidence type="ECO:0000256" key="2">
    <source>
        <dbReference type="ARBA" id="ARBA00022737"/>
    </source>
</evidence>
<dbReference type="FunFam" id="4.10.1000.10:FF:000016">
    <property type="entry name" value="Zinc finger CCCH domain-containing protein"/>
    <property type="match status" value="1"/>
</dbReference>
<keyword evidence="2" id="KW-0677">Repeat</keyword>
<feature type="zinc finger region" description="C3H1-type" evidence="6">
    <location>
        <begin position="209"/>
        <end position="237"/>
    </location>
</feature>
<dbReference type="InterPro" id="IPR041367">
    <property type="entry name" value="Znf-CCCH_4"/>
</dbReference>
<feature type="domain" description="C3H1-type" evidence="8">
    <location>
        <begin position="138"/>
        <end position="165"/>
    </location>
</feature>
<feature type="zinc finger region" description="C3H1-type" evidence="6">
    <location>
        <begin position="269"/>
        <end position="297"/>
    </location>
</feature>
<evidence type="ECO:0000256" key="1">
    <source>
        <dbReference type="ARBA" id="ARBA00022723"/>
    </source>
</evidence>
<accession>A0ABD1PYQ6</accession>
<dbReference type="SUPFAM" id="SSF90229">
    <property type="entry name" value="CCCH zinc finger"/>
    <property type="match status" value="3"/>
</dbReference>
<comment type="caution">
    <text evidence="9">The sequence shown here is derived from an EMBL/GenBank/DDBJ whole genome shotgun (WGS) entry which is preliminary data.</text>
</comment>
<keyword evidence="4 6" id="KW-0862">Zinc</keyword>
<dbReference type="InterPro" id="IPR000571">
    <property type="entry name" value="Znf_CCCH"/>
</dbReference>
<evidence type="ECO:0000256" key="7">
    <source>
        <dbReference type="SAM" id="MobiDB-lite"/>
    </source>
</evidence>
<dbReference type="SMART" id="SM00356">
    <property type="entry name" value="ZnF_C3H1"/>
    <property type="match status" value="3"/>
</dbReference>
<feature type="region of interest" description="Disordered" evidence="7">
    <location>
        <begin position="303"/>
        <end position="334"/>
    </location>
</feature>
<evidence type="ECO:0000256" key="4">
    <source>
        <dbReference type="ARBA" id="ARBA00022833"/>
    </source>
</evidence>
<dbReference type="Proteomes" id="UP001604277">
    <property type="component" value="Unassembled WGS sequence"/>
</dbReference>
<dbReference type="AlphaFoldDB" id="A0ABD1PYQ6"/>
<evidence type="ECO:0000256" key="6">
    <source>
        <dbReference type="PROSITE-ProRule" id="PRU00723"/>
    </source>
</evidence>